<dbReference type="AlphaFoldDB" id="A0AAE1EET2"/>
<name>A0AAE1EET2_PETCI</name>
<evidence type="ECO:0000313" key="1">
    <source>
        <dbReference type="EMBL" id="KAK3849477.1"/>
    </source>
</evidence>
<gene>
    <name evidence="1" type="ORF">Pcinc_043769</name>
</gene>
<protein>
    <submittedName>
        <fullName evidence="1">Uncharacterized protein</fullName>
    </submittedName>
</protein>
<reference evidence="1" key="1">
    <citation type="submission" date="2023-10" db="EMBL/GenBank/DDBJ databases">
        <title>Genome assemblies of two species of porcelain crab, Petrolisthes cinctipes and Petrolisthes manimaculis (Anomura: Porcellanidae).</title>
        <authorList>
            <person name="Angst P."/>
        </authorList>
    </citation>
    <scope>NUCLEOTIDE SEQUENCE</scope>
    <source>
        <strain evidence="1">PB745_01</strain>
        <tissue evidence="1">Gill</tissue>
    </source>
</reference>
<keyword evidence="2" id="KW-1185">Reference proteome</keyword>
<proteinExistence type="predicted"/>
<organism evidence="1 2">
    <name type="scientific">Petrolisthes cinctipes</name>
    <name type="common">Flat porcelain crab</name>
    <dbReference type="NCBI Taxonomy" id="88211"/>
    <lineage>
        <taxon>Eukaryota</taxon>
        <taxon>Metazoa</taxon>
        <taxon>Ecdysozoa</taxon>
        <taxon>Arthropoda</taxon>
        <taxon>Crustacea</taxon>
        <taxon>Multicrustacea</taxon>
        <taxon>Malacostraca</taxon>
        <taxon>Eumalacostraca</taxon>
        <taxon>Eucarida</taxon>
        <taxon>Decapoda</taxon>
        <taxon>Pleocyemata</taxon>
        <taxon>Anomura</taxon>
        <taxon>Galatheoidea</taxon>
        <taxon>Porcellanidae</taxon>
        <taxon>Petrolisthes</taxon>
    </lineage>
</organism>
<accession>A0AAE1EET2</accession>
<evidence type="ECO:0000313" key="2">
    <source>
        <dbReference type="Proteomes" id="UP001286313"/>
    </source>
</evidence>
<dbReference type="Proteomes" id="UP001286313">
    <property type="component" value="Unassembled WGS sequence"/>
</dbReference>
<comment type="caution">
    <text evidence="1">The sequence shown here is derived from an EMBL/GenBank/DDBJ whole genome shotgun (WGS) entry which is preliminary data.</text>
</comment>
<sequence length="44" mass="5121">VEEEEVCATVAPAPVETQKKKRDKNELKYVFIIRSPYSPDKKQQ</sequence>
<dbReference type="EMBL" id="JAWQEG010008897">
    <property type="protein sequence ID" value="KAK3849477.1"/>
    <property type="molecule type" value="Genomic_DNA"/>
</dbReference>
<feature type="non-terminal residue" evidence="1">
    <location>
        <position position="1"/>
    </location>
</feature>